<organism evidence="1 2">
    <name type="scientific">Dreissena polymorpha</name>
    <name type="common">Zebra mussel</name>
    <name type="synonym">Mytilus polymorpha</name>
    <dbReference type="NCBI Taxonomy" id="45954"/>
    <lineage>
        <taxon>Eukaryota</taxon>
        <taxon>Metazoa</taxon>
        <taxon>Spiralia</taxon>
        <taxon>Lophotrochozoa</taxon>
        <taxon>Mollusca</taxon>
        <taxon>Bivalvia</taxon>
        <taxon>Autobranchia</taxon>
        <taxon>Heteroconchia</taxon>
        <taxon>Euheterodonta</taxon>
        <taxon>Imparidentia</taxon>
        <taxon>Neoheterodontei</taxon>
        <taxon>Myida</taxon>
        <taxon>Dreissenoidea</taxon>
        <taxon>Dreissenidae</taxon>
        <taxon>Dreissena</taxon>
    </lineage>
</organism>
<reference evidence="1" key="1">
    <citation type="journal article" date="2019" name="bioRxiv">
        <title>The Genome of the Zebra Mussel, Dreissena polymorpha: A Resource for Invasive Species Research.</title>
        <authorList>
            <person name="McCartney M.A."/>
            <person name="Auch B."/>
            <person name="Kono T."/>
            <person name="Mallez S."/>
            <person name="Zhang Y."/>
            <person name="Obille A."/>
            <person name="Becker A."/>
            <person name="Abrahante J.E."/>
            <person name="Garbe J."/>
            <person name="Badalamenti J.P."/>
            <person name="Herman A."/>
            <person name="Mangelson H."/>
            <person name="Liachko I."/>
            <person name="Sullivan S."/>
            <person name="Sone E.D."/>
            <person name="Koren S."/>
            <person name="Silverstein K.A.T."/>
            <person name="Beckman K.B."/>
            <person name="Gohl D.M."/>
        </authorList>
    </citation>
    <scope>NUCLEOTIDE SEQUENCE</scope>
    <source>
        <strain evidence="1">Duluth1</strain>
        <tissue evidence="1">Whole animal</tissue>
    </source>
</reference>
<accession>A0A9D4FRE8</accession>
<evidence type="ECO:0000313" key="2">
    <source>
        <dbReference type="Proteomes" id="UP000828390"/>
    </source>
</evidence>
<comment type="caution">
    <text evidence="1">The sequence shown here is derived from an EMBL/GenBank/DDBJ whole genome shotgun (WGS) entry which is preliminary data.</text>
</comment>
<sequence>MVTFVVLVQGASTPKTLHGDVLTVQGTNTVVQLSSVANLLFFHSSGVLRPEISSAANYTTFVSYTWQMMFEMVFRATWIPYMERGTCL</sequence>
<evidence type="ECO:0000313" key="1">
    <source>
        <dbReference type="EMBL" id="KAH3803618.1"/>
    </source>
</evidence>
<name>A0A9D4FRE8_DREPO</name>
<proteinExistence type="predicted"/>
<reference evidence="1" key="2">
    <citation type="submission" date="2020-11" db="EMBL/GenBank/DDBJ databases">
        <authorList>
            <person name="McCartney M.A."/>
            <person name="Auch B."/>
            <person name="Kono T."/>
            <person name="Mallez S."/>
            <person name="Becker A."/>
            <person name="Gohl D.M."/>
            <person name="Silverstein K.A.T."/>
            <person name="Koren S."/>
            <person name="Bechman K.B."/>
            <person name="Herman A."/>
            <person name="Abrahante J.E."/>
            <person name="Garbe J."/>
        </authorList>
    </citation>
    <scope>NUCLEOTIDE SEQUENCE</scope>
    <source>
        <strain evidence="1">Duluth1</strain>
        <tissue evidence="1">Whole animal</tissue>
    </source>
</reference>
<dbReference type="EMBL" id="JAIWYP010000006">
    <property type="protein sequence ID" value="KAH3803618.1"/>
    <property type="molecule type" value="Genomic_DNA"/>
</dbReference>
<gene>
    <name evidence="1" type="ORF">DPMN_131883</name>
</gene>
<protein>
    <submittedName>
        <fullName evidence="1">Uncharacterized protein</fullName>
    </submittedName>
</protein>
<dbReference type="Proteomes" id="UP000828390">
    <property type="component" value="Unassembled WGS sequence"/>
</dbReference>
<dbReference type="AlphaFoldDB" id="A0A9D4FRE8"/>
<keyword evidence="2" id="KW-1185">Reference proteome</keyword>